<keyword evidence="27 32" id="KW-1015">Disulfide bond</keyword>
<comment type="function">
    <text evidence="32">Transmembrane protein gp41: Acts as a class I viral fusion protein. Under the current model, the protein has at least 3 conformational states: pre-fusion native state, pre-hairpin intermediate state, and post-fusion hairpin state. During fusion of viral and target intracellular membranes, the coiled coil regions (heptad repeats) assume a trimer-of-hairpins structure, positioning the fusion peptide in close proximity to the C-terminal region of the ectodomain. The formation of this structure appears to drive apposition and subsequent fusion of viral and target cell membranes. Complete fusion occurs in host cell endosomes and is dynamin-dependent, however some lipid transfer might occur at the plasma membrane. The virus undergoes clathrin-dependent internalization long before endosomal fusion, thus minimizing the surface exposure of conserved viral epitopes during fusion and reducing the efficacy of inhibitors targeting these epitopes. Membranes fusion leads to delivery of the nucleocapsid into the cytoplasm.</text>
</comment>
<dbReference type="GO" id="GO:1903908">
    <property type="term" value="P:positive regulation of plasma membrane raft polarization"/>
    <property type="evidence" value="ECO:0007669"/>
    <property type="project" value="UniProtKB-UniRule"/>
</dbReference>
<dbReference type="GO" id="GO:1903911">
    <property type="term" value="P:positive regulation of receptor clustering"/>
    <property type="evidence" value="ECO:0007669"/>
    <property type="project" value="UniProtKB-UniRule"/>
</dbReference>
<comment type="subcellular location">
    <molecule>Transmembrane protein gp41</molecule>
    <subcellularLocation>
        <location evidence="32">Virion membrane</location>
        <topology evidence="32">Single-pass type I membrane protein</topology>
    </subcellularLocation>
    <subcellularLocation>
        <location evidence="32">Host cell membrane</location>
        <topology evidence="32">Single-pass type I membrane protein</topology>
    </subcellularLocation>
    <subcellularLocation>
        <location evidence="32">Host endosome membrane</location>
        <topology evidence="32">Single-pass type I membrane protein</topology>
    </subcellularLocation>
    <text evidence="32">It is probably concentrated at the site of budding and incorporated into the virions possibly by contacts between the cytoplasmic tail of Env and the N-terminus of Gag.</text>
</comment>
<reference evidence="36 37" key="1">
    <citation type="journal article" date="2014" name="AIDS Res. Hum. Retroviruses">
        <title>Genome sequence of a Novel HIV-1 circulating recombinant form (CRF64_BC) identified from Yunnan, China.</title>
        <authorList>
            <person name="Hsi J."/>
            <person name="Wei H."/>
            <person name="Xing H."/>
            <person name="Feng Y."/>
            <person name="He X."/>
            <person name="Liao L."/>
            <person name="Jia M."/>
            <person name="Wang N."/>
            <person name="Ning C."/>
            <person name="Shao Y."/>
        </authorList>
    </citation>
    <scope>NUCLEOTIDE SEQUENCE [LARGE SCALE GENOMIC DNA]</scope>
    <source>
        <strain evidence="36">YNFL33</strain>
    </source>
</reference>
<keyword evidence="9 32" id="KW-1032">Host cell membrane</keyword>
<evidence type="ECO:0000256" key="26">
    <source>
        <dbReference type="ARBA" id="ARBA00023139"/>
    </source>
</evidence>
<feature type="transmembrane region" description="Helical" evidence="33">
    <location>
        <begin position="505"/>
        <end position="528"/>
    </location>
</feature>
<dbReference type="Pfam" id="PF00517">
    <property type="entry name" value="GP41"/>
    <property type="match status" value="1"/>
</dbReference>
<keyword evidence="16 32" id="KW-0732">Signal</keyword>
<keyword evidence="11 32" id="KW-0945">Host-virus interaction</keyword>
<evidence type="ECO:0000256" key="33">
    <source>
        <dbReference type="RuleBase" id="RU363095"/>
    </source>
</evidence>
<feature type="chain" id="PRO_5023249884" description="Transmembrane protein gp41" evidence="32">
    <location>
        <begin position="505"/>
        <end position="856"/>
    </location>
</feature>
<keyword evidence="14 32" id="KW-0812">Transmembrane</keyword>
<dbReference type="GO" id="GO:0005198">
    <property type="term" value="F:structural molecule activity"/>
    <property type="evidence" value="ECO:0007669"/>
    <property type="project" value="UniProtKB-UniRule"/>
</dbReference>
<feature type="short sequence motif" description="YXXL motif; contains endocytosis signal" evidence="32">
    <location>
        <begin position="705"/>
        <end position="708"/>
    </location>
</feature>
<dbReference type="InterPro" id="IPR000328">
    <property type="entry name" value="GP41-like"/>
</dbReference>
<evidence type="ECO:0000256" key="4">
    <source>
        <dbReference type="ARBA" id="ARBA00004563"/>
    </source>
</evidence>
<feature type="region of interest" description="V5" evidence="32">
    <location>
        <begin position="454"/>
        <end position="464"/>
    </location>
</feature>
<proteinExistence type="inferred from homology"/>
<evidence type="ECO:0000259" key="34">
    <source>
        <dbReference type="Pfam" id="PF00516"/>
    </source>
</evidence>
<dbReference type="Gene3D" id="1.20.5.490">
    <property type="entry name" value="Single helix bin"/>
    <property type="match status" value="1"/>
</dbReference>
<evidence type="ECO:0000256" key="8">
    <source>
        <dbReference type="ARBA" id="ARBA00022510"/>
    </source>
</evidence>
<keyword evidence="19 32" id="KW-1043">Host membrane</keyword>
<dbReference type="CDD" id="cd09909">
    <property type="entry name" value="HIV-1-like_HR1-HR2"/>
    <property type="match status" value="1"/>
</dbReference>
<comment type="domain">
    <text evidence="32">Some of the most genetically diverse regions of the viral genome are present in Env. They are called variable regions 1 through 5 (V1 through V5). Coreceptor usage of gp120 is determined mainly by the primary structure of the third variable region (V3) in the outer domain of gp120. The sequence of V3 determines which coreceptor, CCR5 and/or CXCR4 (corresponding to R5/macrophage, X4/T cell and R5X4/T cell and macrophage tropism), is used to trigger the fusion potential of the Env complex, and hence which cells the virus can infect. Binding to CCR5 involves a region adjacent in addition to V3.</text>
</comment>
<dbReference type="GO" id="GO:0019062">
    <property type="term" value="P:virion attachment to host cell"/>
    <property type="evidence" value="ECO:0007669"/>
    <property type="project" value="UniProtKB-UniRule"/>
</dbReference>
<keyword evidence="17 32" id="KW-1161">Viral attachment to host cell</keyword>
<keyword evidence="26 32" id="KW-0564">Palmitate</keyword>
<evidence type="ECO:0000256" key="3">
    <source>
        <dbReference type="ARBA" id="ARBA00004505"/>
    </source>
</evidence>
<evidence type="ECO:0000256" key="10">
    <source>
        <dbReference type="ARBA" id="ARBA00022570"/>
    </source>
</evidence>
<feature type="transmembrane region" description="Helical" evidence="33">
    <location>
        <begin position="671"/>
        <end position="698"/>
    </location>
</feature>
<comment type="domain">
    <text evidence="32">The membrane proximal external region (MPER) present in gp41 is a tryptophan-rich region recognized by the antibodies 2F5, Z13, and 4E10. MPER seems to play a role in fusion.</text>
</comment>
<keyword evidence="22 32" id="KW-1133">Transmembrane helix</keyword>
<comment type="caution">
    <text evidence="32 33">Lacks conserved residue(s) required for the propagation of feature annotation.</text>
</comment>
<comment type="function">
    <text evidence="32">Envelope glycoprotein gp160: Oligomerizes in the host endoplasmic reticulum into predominantly trimers. In a second time, gp160 transits in the host Golgi, where glycosylation is completed. The precursor is then proteolytically cleaved in the trans-Golgi and thereby activated by cellular furin or furin-like proteases to produce gp120 and gp41.</text>
</comment>
<protein>
    <recommendedName>
        <fullName evidence="32">Envelope glycoprotein gp160</fullName>
    </recommendedName>
    <alternativeName>
        <fullName evidence="32">Env polyprotein</fullName>
    </alternativeName>
    <component>
        <recommendedName>
            <fullName evidence="32">Surface protein gp120</fullName>
            <shortName evidence="32">SU</shortName>
        </recommendedName>
        <alternativeName>
            <fullName evidence="32">Glycoprotein 120</fullName>
            <shortName evidence="32">gp120</shortName>
        </alternativeName>
    </component>
    <component>
        <recommendedName>
            <fullName evidence="32">Transmembrane protein gp41</fullName>
            <shortName evidence="32">TM</shortName>
        </recommendedName>
        <alternativeName>
            <fullName evidence="32">Glycoprotein 41</fullName>
            <shortName evidence="32">gp41</shortName>
        </alternativeName>
    </component>
</protein>
<feature type="transmembrane region" description="Helical" evidence="33">
    <location>
        <begin position="13"/>
        <end position="41"/>
    </location>
</feature>
<feature type="disulfide bond" evidence="32">
    <location>
        <begin position="53"/>
        <end position="73"/>
    </location>
</feature>
<dbReference type="SUPFAM" id="SSF56502">
    <property type="entry name" value="gp120 core"/>
    <property type="match status" value="2"/>
</dbReference>
<evidence type="ECO:0000256" key="27">
    <source>
        <dbReference type="ARBA" id="ARBA00023157"/>
    </source>
</evidence>
<evidence type="ECO:0000256" key="5">
    <source>
        <dbReference type="ARBA" id="ARBA00004578"/>
    </source>
</evidence>
<evidence type="ECO:0000256" key="15">
    <source>
        <dbReference type="ARBA" id="ARBA00022703"/>
    </source>
</evidence>
<dbReference type="GO" id="GO:0075512">
    <property type="term" value="P:clathrin-dependent endocytosis of virus by host cell"/>
    <property type="evidence" value="ECO:0007669"/>
    <property type="project" value="UniProtKB-UniRule"/>
</dbReference>
<evidence type="ECO:0000256" key="30">
    <source>
        <dbReference type="ARBA" id="ARBA00023288"/>
    </source>
</evidence>
<evidence type="ECO:0000256" key="2">
    <source>
        <dbReference type="ARBA" id="ARBA00004433"/>
    </source>
</evidence>
<keyword evidence="20 32" id="KW-0261">Viral envelope protein</keyword>
<feature type="region of interest" description="MPER; binding to GalCer" evidence="32">
    <location>
        <begin position="655"/>
        <end position="676"/>
    </location>
</feature>
<dbReference type="FunFam" id="1.10.287.210:FF:000001">
    <property type="entry name" value="Envelope glycoprotein gp160"/>
    <property type="match status" value="1"/>
</dbReference>
<evidence type="ECO:0000313" key="36">
    <source>
        <dbReference type="EMBL" id="AGW99904.1"/>
    </source>
</evidence>
<dbReference type="GO" id="GO:0019064">
    <property type="term" value="P:fusion of virus membrane with host plasma membrane"/>
    <property type="evidence" value="ECO:0007669"/>
    <property type="project" value="UniProtKB-UniRule"/>
</dbReference>
<keyword evidence="18 32" id="KW-0946">Virion</keyword>
<dbReference type="SUPFAM" id="SSF58069">
    <property type="entry name" value="Virus ectodomain"/>
    <property type="match status" value="1"/>
</dbReference>
<dbReference type="Pfam" id="PF00516">
    <property type="entry name" value="GP120"/>
    <property type="match status" value="1"/>
</dbReference>
<keyword evidence="29 32" id="KW-0899">Viral immunoevasion</keyword>
<evidence type="ECO:0000256" key="28">
    <source>
        <dbReference type="ARBA" id="ARBA00023180"/>
    </source>
</evidence>
<comment type="PTM">
    <text evidence="32">Specific enzymatic cleavages in vivo yield mature proteins. Envelope glycoproteins are synthesized as a inactive precursor that is heavily N-glycosylated and processed likely by host cell furin in the Golgi to yield the mature SU and TM proteins. The cleavage site between SU and TM requires the minimal sequence [KR]-X-[KR]-R. About 2 of the 9 disulfide bonds of gp41 are reduced by P4HB/PDI, following binding to CD4 receptor.</text>
</comment>
<sequence length="856" mass="96924">MRVRGILRNYPQWWIWGVLGFWLLMICNVGGNLWVTVYYGVPVWKEAKTTLFCASDAKAHETEVHNVWATHACVPTDPNPQEMVLENVTENFNMWRNDMVDQMHEDVISLWDQSLKPCVKLTPLCVTMECQNVRNGTTRNRTDHENMISNNTDYENIKNCSFNATTVVRDKKQQVYALFYKLDIVPLDKDSSNKYRLINCNTSAITQACPKVSFDPIPIHYCAPAGYALLKCNDKTFNGSGTCYNVSTVQCTHGIKPVVSTQLLLNGSLAEGEIMIRSKNITDNAKTIIVHLNQSVEIVCTRPNNNTRKSIRIGPGQAFYATGDIIGEIRQAHCNISGWDETLQRVGKKLAEHFPNKTIKFDNSSGGDLEITTHSFNCRGEFFYCNTSGLFKGTYTNGTLSNSSSDITIPCRIKQIINMWQEVGRAMYAPPIEGNITCKSNITGLLLVRDGGTSNNNTEVFRPGGGDMRDNWRSELYKYKVVEIKPLGVAPTGAKRRVVEREKRAVGIGAVFLGFLGAAGSTMGAASITLTVQARQLLSGIVQQQNNLLKAIEAQHHLLQLTVWGIKQLQARVLALERYLKDQQLLGIWGCSGKLICTTAVPWNSSWSKRNQTEIWDNMTWMQWDKEISNYTDIIYSLLEESQNQQERNEKDLLALDSWKNLWTWFDISNWLWYIKIFIMIVGGLIGLRIIFAVLSVVNRVRQGYSPLSLQIPTPNPGGPDRLGRIEEGGGEQDRSRSIRLVSGFFALAWEDLRNLCLFLYHRLRDFILVTTRVVELLGRNSLRGLQTGWTALKYLGSLVQYWVLELKKSAISLYDTIAIAVAEGTDRIIEIIQRAWRAVLHIPRRIRQGFERALQ</sequence>
<evidence type="ECO:0000256" key="14">
    <source>
        <dbReference type="ARBA" id="ARBA00022692"/>
    </source>
</evidence>
<evidence type="ECO:0000313" key="37">
    <source>
        <dbReference type="Proteomes" id="UP000141077"/>
    </source>
</evidence>
<evidence type="ECO:0000256" key="21">
    <source>
        <dbReference type="ARBA" id="ARBA00022890"/>
    </source>
</evidence>
<comment type="domain">
    <text evidence="32">The CD4-binding region is targeted by the antibody b12.</text>
</comment>
<evidence type="ECO:0000256" key="20">
    <source>
        <dbReference type="ARBA" id="ARBA00022879"/>
    </source>
</evidence>
<evidence type="ECO:0000259" key="35">
    <source>
        <dbReference type="Pfam" id="PF00517"/>
    </source>
</evidence>
<comment type="function">
    <text evidence="32">Surface protein gp120: Attaches the virus to the host lymphoid cell by binding to the primary receptor CD4. This interaction induces a structural rearrangement creating a high affinity binding site for a chemokine coreceptor like CXCR4 and/or CCR5. Acts as a ligand for CD209/DC-SIGN and CLEC4M/DC-SIGNR, which are respectively found on dendritic cells (DCs), and on endothelial cells of liver sinusoids and lymph node sinuses. These interactions allow capture of viral particles at mucosal surfaces by these cells and subsequent transmission to permissive cells. HIV subverts the migration properties of dendritic cells to gain access to CD4+ T-cells in lymph nodes. Virus transmission to permissive T-cells occurs either in trans (without DCs infection, through viral capture and transmission), or in cis (following DCs productive infection, through the usual CD4-gp120 interaction), thereby inducing a robust infection. In trans infection, bound virions remain infectious over days and it is proposed that they are not degraded, but protected in non-lysosomal acidic organelles within the DCs close to the cell membrane thus contributing to the viral infectious potential during DCs' migration from the periphery to the lymphoid tissues. On arrival at lymphoid tissues, intact virions recycle back to DCs' cell surface allowing virus transmission to CD4+ T-cells.</text>
</comment>
<evidence type="ECO:0000256" key="22">
    <source>
        <dbReference type="ARBA" id="ARBA00022989"/>
    </source>
</evidence>
<feature type="topological domain" description="Cytoplasmic" evidence="32">
    <location>
        <begin position="699"/>
        <end position="856"/>
    </location>
</feature>
<comment type="domain">
    <text evidence="32">The YXXL motif is involved in determining the exact site of viral release at the surface of infected mononuclear cells and promotes endocytosis. YXXL and di-leucine endocytosis motifs interact directly or indirectly with the clathrin adapter complexes, opperate independently, and their activities are not additive.</text>
</comment>
<comment type="subcellular location">
    <molecule>Surface protein gp120</molecule>
    <subcellularLocation>
        <location evidence="32">Virion membrane</location>
        <topology evidence="32">Peripheral membrane protein</topology>
    </subcellularLocation>
    <subcellularLocation>
        <location evidence="32">Host cell membrane</location>
        <topology evidence="32">Peripheral membrane protein</topology>
    </subcellularLocation>
    <subcellularLocation>
        <location evidence="32">Host endosome membrane</location>
        <topology evidence="32">Single-pass type I membrane protein</topology>
    </subcellularLocation>
    <text evidence="32">The surface protein is not anchored to the viral envelope, but associates with the extravirion surface through its binding to TM. It is probably concentrated at the site of budding and incorporated into the virions possibly by contacts between the cytoplasmic tail of Env and the N-terminus of Gag.</text>
</comment>
<evidence type="ECO:0000256" key="29">
    <source>
        <dbReference type="ARBA" id="ARBA00023280"/>
    </source>
</evidence>
<dbReference type="InterPro" id="IPR036377">
    <property type="entry name" value="Gp120_core_sf"/>
</dbReference>
<dbReference type="GO" id="GO:0019082">
    <property type="term" value="P:viral protein processing"/>
    <property type="evidence" value="ECO:0007669"/>
    <property type="project" value="UniProtKB-UniRule"/>
</dbReference>
<dbReference type="InterPro" id="IPR037527">
    <property type="entry name" value="Gp160"/>
</dbReference>
<comment type="similarity">
    <text evidence="32">Belongs to the HIV-1 env protein family.</text>
</comment>
<evidence type="ECO:0000256" key="11">
    <source>
        <dbReference type="ARBA" id="ARBA00022581"/>
    </source>
</evidence>
<feature type="domain" description="Retroviral envelope protein GP41-like" evidence="35">
    <location>
        <begin position="523"/>
        <end position="711"/>
    </location>
</feature>
<dbReference type="FunFam" id="2.170.40.20:FF:000004">
    <property type="entry name" value="Envelope glycoprotein gp160"/>
    <property type="match status" value="1"/>
</dbReference>
<name>W8CZK1_HV1</name>
<keyword evidence="30 32" id="KW-0449">Lipoprotein</keyword>
<keyword evidence="7 32" id="KW-1168">Fusion of virus membrane with host membrane</keyword>
<evidence type="ECO:0000256" key="25">
    <source>
        <dbReference type="ARBA" id="ARBA00023136"/>
    </source>
</evidence>
<dbReference type="Gene3D" id="2.170.40.20">
    <property type="entry name" value="Human immunodeficiency virus 1, Gp160, envelope glycoprotein"/>
    <property type="match status" value="2"/>
</dbReference>
<dbReference type="HAMAP" id="MF_04083">
    <property type="entry name" value="HIV_ENV"/>
    <property type="match status" value="1"/>
</dbReference>
<evidence type="ECO:0000256" key="17">
    <source>
        <dbReference type="ARBA" id="ARBA00022804"/>
    </source>
</evidence>
<dbReference type="Proteomes" id="UP000141077">
    <property type="component" value="Segment"/>
</dbReference>
<evidence type="ECO:0000256" key="13">
    <source>
        <dbReference type="ARBA" id="ARBA00022685"/>
    </source>
</evidence>
<feature type="chain" id="PRO_5023249885" description="Envelope glycoprotein gp160" evidence="32">
    <location>
        <begin position="32"/>
        <end position="856"/>
    </location>
</feature>
<evidence type="ECO:0000256" key="12">
    <source>
        <dbReference type="ARBA" id="ARBA00022595"/>
    </source>
</evidence>
<evidence type="ECO:0000256" key="23">
    <source>
        <dbReference type="ARBA" id="ARBA00023046"/>
    </source>
</evidence>
<dbReference type="EMBL" id="KC870043">
    <property type="protein sequence ID" value="AGW99904.1"/>
    <property type="molecule type" value="Genomic_RNA"/>
</dbReference>
<comment type="miscellaneous">
    <text evidence="32">Inhibitors targeting HIV-1 viral envelope proteins are used as antiretroviral drugs. Attachment of virions to the cell surface via non-specific interactions and CD4 binding can be blocked by inhibitors that include cyanovirin-N, cyclotriazadisulfonamide analogs, PRO 2000, TNX 355 and PRO 542. In addition, BMS 806 can block CD4-induced conformational changes. Env interactions with the coreceptor molecules can be targeted by CCR5 antagonists including SCH-D, maraviroc (UK 427857) and aplaviroc (GW 873140), and the CXCR4 antagonist AMD 070. Fusion of viral and cellular membranes can be inhibited by peptides such as enfuvirtide and tifuvirtide (T 1249). Resistance to inhibitors associated with mutations in Env are observed. Most of the time, single mutations confer only a modest reduction in drug susceptibility. Combination of several mutations is usually required to develop a high-level drug resistance.</text>
</comment>
<comment type="PTM">
    <text evidence="32">Palmitoylation of the transmembrane protein and of Env polyprotein (prior to its proteolytic cleavage) is essential for their association with host cell membrane lipid rafts. Palmitoylation is therefore required for envelope trafficking to classical lipid rafts, but not for viral replication.</text>
</comment>
<dbReference type="GO" id="GO:0020002">
    <property type="term" value="C:host cell plasma membrane"/>
    <property type="evidence" value="ECO:0007669"/>
    <property type="project" value="UniProtKB-SubCell"/>
</dbReference>
<dbReference type="GO" id="GO:0052031">
    <property type="term" value="P:symbiont-mediated perturbation of host defense response"/>
    <property type="evidence" value="ECO:0007669"/>
    <property type="project" value="UniProtKB-UniRule"/>
</dbReference>
<keyword evidence="31 32" id="KW-1160">Virus entry into host cell</keyword>
<dbReference type="GO" id="GO:0039654">
    <property type="term" value="P:fusion of virus membrane with host endosome membrane"/>
    <property type="evidence" value="ECO:0007669"/>
    <property type="project" value="UniProtKB-UniRule"/>
</dbReference>
<keyword evidence="15 32" id="KW-0053">Apoptosis</keyword>
<evidence type="ECO:0000256" key="24">
    <source>
        <dbReference type="ARBA" id="ARBA00023054"/>
    </source>
</evidence>
<keyword evidence="23 32" id="KW-1039">Host endosome</keyword>
<dbReference type="GO" id="GO:0016020">
    <property type="term" value="C:membrane"/>
    <property type="evidence" value="ECO:0007669"/>
    <property type="project" value="UniProtKB-UniRule"/>
</dbReference>
<organismHost>
    <name type="scientific">Homo sapiens</name>
    <name type="common">Human</name>
    <dbReference type="NCBI Taxonomy" id="9606"/>
</organismHost>
<organism evidence="36 37">
    <name type="scientific">Human immunodeficiency virus type 1</name>
    <name type="common">HIV-1</name>
    <dbReference type="NCBI Taxonomy" id="11676"/>
    <lineage>
        <taxon>Viruses</taxon>
        <taxon>Riboviria</taxon>
        <taxon>Pararnavirae</taxon>
        <taxon>Artverviricota</taxon>
        <taxon>Revtraviricetes</taxon>
        <taxon>Ortervirales</taxon>
        <taxon>Retroviridae</taxon>
        <taxon>Orthoretrovirinae</taxon>
        <taxon>Lentivirus</taxon>
        <taxon>Lentivirus humimdef1</taxon>
    </lineage>
</organism>
<evidence type="ECO:0000256" key="1">
    <source>
        <dbReference type="ARBA" id="ARBA00004402"/>
    </source>
</evidence>
<feature type="region of interest" description="Fusion peptide" evidence="32">
    <location>
        <begin position="505"/>
        <end position="525"/>
    </location>
</feature>
<evidence type="ECO:0000256" key="31">
    <source>
        <dbReference type="ARBA" id="ARBA00023296"/>
    </source>
</evidence>
<feature type="region of interest" description="Immunosuppression" evidence="32">
    <location>
        <begin position="567"/>
        <end position="585"/>
    </location>
</feature>
<keyword evidence="28 32" id="KW-0325">Glycoprotein</keyword>
<keyword evidence="25 32" id="KW-0472">Membrane</keyword>
<keyword evidence="8 32" id="KW-1170">Fusion of virus membrane with host endosomal membrane</keyword>
<keyword evidence="13 32" id="KW-0165">Cleavage on pair of basic residues</keyword>
<comment type="miscellaneous">
    <text evidence="32">HIV-1 lineages are divided in three main groups, M (for Major), O (for Outlier), and N (for New, or Non-M, Non-O). The vast majority of strains found worldwide belong to the group M. Group O seems to be endemic to and largely confined to Cameroon and neighboring countries in West Central Africa, where these viruses represent a small minority of HIV-1 strains. The group N is represented by a limited number of isolates from Cameroonian persons. The group M is further subdivided in 9 clades or subtypes (A to D, F to H, J and K).</text>
</comment>
<dbReference type="GO" id="GO:0044175">
    <property type="term" value="C:host cell endosome membrane"/>
    <property type="evidence" value="ECO:0007669"/>
    <property type="project" value="UniProtKB-SubCell"/>
</dbReference>
<evidence type="ECO:0000256" key="18">
    <source>
        <dbReference type="ARBA" id="ARBA00022844"/>
    </source>
</evidence>
<accession>W8CZK1</accession>
<keyword evidence="10 32" id="KW-1165">Clathrin-mediated endocytosis of virus by host</keyword>
<feature type="lipid moiety-binding region" description="S-palmitoyl cysteine; by host" evidence="32">
    <location>
        <position position="757"/>
    </location>
</feature>
<dbReference type="FunFam" id="2.170.40.20:FF:000003">
    <property type="entry name" value="Envelope glycoprotein gp160"/>
    <property type="match status" value="1"/>
</dbReference>
<feature type="region of interest" description="CD4-binding loop" evidence="32">
    <location>
        <begin position="364"/>
        <end position="374"/>
    </location>
</feature>
<dbReference type="GO" id="GO:0055036">
    <property type="term" value="C:virion membrane"/>
    <property type="evidence" value="ECO:0007669"/>
    <property type="project" value="UniProtKB-SubCell"/>
</dbReference>
<comment type="domain">
    <text evidence="32 33">The 17 amino acids long immunosuppressive region is present in many retroviral envelope proteins. Synthetic peptides derived from this relatively conserved sequence inhibit immune function in vitro and in vivo.</text>
</comment>
<dbReference type="GO" id="GO:0019031">
    <property type="term" value="C:viral envelope"/>
    <property type="evidence" value="ECO:0007669"/>
    <property type="project" value="UniProtKB-KW"/>
</dbReference>
<dbReference type="Gene3D" id="1.10.287.210">
    <property type="match status" value="1"/>
</dbReference>
<comment type="subunit">
    <text evidence="32">The mature envelope protein (Env) consists of a homotrimer of non-covalently associated gp120-gp41 heterodimers. The resulting complex protrudes from the virus surface as a spike. There seems to be as few as 10 spikes on the average virion. Surface protein gp120 interacts with host CD4, CCR5 and CXCR4. Gp120 also interacts with the C-type lectins CD209/DC-SIGN and CLEC4M/DC-SIGNR (collectively referred to as DC-SIGN(R)). Gp120 and gp41 interact with GalCer. Gp120 interacts with host ITGA4/ITGB7 complex; on CD4+ T-cells, this interaction results in rapid activation of integrin ITGAL/LFA-1, which facilitates efficient cell-to-cell spreading of HIV-1. Gp120 interacts with cell-associated heparan sulfate; this interaction increases virus infectivity on permissive cells and may be involved in infection of CD4- cells.</text>
</comment>
<keyword evidence="21 32" id="KW-1164">Virus endocytosis by host</keyword>
<evidence type="ECO:0000256" key="9">
    <source>
        <dbReference type="ARBA" id="ARBA00022511"/>
    </source>
</evidence>
<keyword evidence="24 32" id="KW-0175">Coiled coil</keyword>
<feature type="disulfide bond" evidence="32">
    <location>
        <begin position="232"/>
        <end position="243"/>
    </location>
</feature>
<feature type="coiled-coil region" evidence="32">
    <location>
        <begin position="626"/>
        <end position="660"/>
    </location>
</feature>
<feature type="disulfide bond" evidence="32">
    <location>
        <begin position="591"/>
        <end position="597"/>
    </location>
</feature>
<feature type="disulfide bond" evidence="32">
    <location>
        <begin position="222"/>
        <end position="251"/>
    </location>
</feature>
<keyword evidence="12 32" id="KW-1162">Viral penetration into host cytoplasm</keyword>
<evidence type="ECO:0000256" key="32">
    <source>
        <dbReference type="HAMAP-Rule" id="MF_04083"/>
    </source>
</evidence>
<evidence type="ECO:0000256" key="6">
    <source>
        <dbReference type="ARBA" id="ARBA00004650"/>
    </source>
</evidence>
<comment type="PTM">
    <text evidence="32">Highly glycosylated by host. The high number of glycan on the protein is reffered to as 'glycan shield' because it contributes to hide protein sequence from adaptive immune system.</text>
</comment>
<feature type="domain" description="Human immunodeficiency virus 1 envelope glycoprotein Gp120" evidence="34">
    <location>
        <begin position="33"/>
        <end position="504"/>
    </location>
</feature>
<feature type="site" description="Cleavage; by host furin" evidence="32">
    <location>
        <begin position="504"/>
        <end position="505"/>
    </location>
</feature>
<evidence type="ECO:0000256" key="19">
    <source>
        <dbReference type="ARBA" id="ARBA00022870"/>
    </source>
</evidence>
<evidence type="ECO:0000256" key="7">
    <source>
        <dbReference type="ARBA" id="ARBA00022506"/>
    </source>
</evidence>
<dbReference type="InterPro" id="IPR000777">
    <property type="entry name" value="HIV1_Gp120"/>
</dbReference>
<evidence type="ECO:0000256" key="16">
    <source>
        <dbReference type="ARBA" id="ARBA00022729"/>
    </source>
</evidence>
<comment type="subcellular location">
    <subcellularLocation>
        <location evidence="3">Host cell membrane</location>
        <topology evidence="3">Peripheral membrane protein</topology>
    </subcellularLocation>
    <subcellularLocation>
        <location evidence="1">Host cell membrane</location>
        <topology evidence="1">Single-pass type I membrane protein</topology>
    </subcellularLocation>
    <subcellularLocation>
        <location evidence="2">Host endosome membrane</location>
        <topology evidence="2">Peripheral membrane protein</topology>
    </subcellularLocation>
    <subcellularLocation>
        <location evidence="5">Host endosome membrane</location>
        <topology evidence="5">Single-pass type I membrane protein</topology>
    </subcellularLocation>
    <subcellularLocation>
        <location evidence="6">Virion membrane</location>
        <topology evidence="6">Peripheral membrane protein</topology>
    </subcellularLocation>
    <subcellularLocation>
        <location evidence="4">Virion membrane</location>
        <topology evidence="4">Single-pass type I membrane protein</topology>
    </subcellularLocation>
</comment>
<gene>
    <name evidence="32 36" type="primary">env</name>
</gene>